<dbReference type="Proteomes" id="UP000790377">
    <property type="component" value="Unassembled WGS sequence"/>
</dbReference>
<proteinExistence type="predicted"/>
<sequence length="747" mass="80098">MNTPTEAGPPPSSWPLQPSRRRSQASPRASVPAIQIPQARHPSIGKQSRSLQYTIERADVPWTPVTRPAPSLHPIFTAPASGPSYAQRLYASAFSNKPLLGISPDSENPPRNDSQSSPRISATRHATTTPMDDEQVLTSPQSAPSSFTQYSDATTLNSSASRLSRPLSPVISSLARGSAWAYRSLTTRRPHETQVTSRSAGVPRSSRPQTSYQPLNSPSSMFYSARPLERSMSLVDRSSTPEDELYSAVPSEPQDLYPSTPLETQDLYPSASFLNLEPTDELDTSQGIELPLEISATTSTPSPNEDEALPTDVPDNDVALALTSAVTAEPQSRAVTPRPPQYDTLVPPHFDLNIHPHALSQRPSFSRDDVSLIPSPSSSRSATPDFVPTYTLHDTSPSPQVAEQDSTSSHRALSRTVRSVAGPRLPSRTRNGPSRPLPSTSAASVSVVPSAPAHRLTRSEPMDAHSSASMSNNSDSDSGSRQPSPNRIAPHMDDRQWTLPSLSLTPQGSRLMAFANHLSGSSDLQNAVHVSGNDTADAEGPHPDIGAGVSYSSTQLSATQNQSDSLPHPISPDVDCNMADNCVSPSQTRSTPTNSSGHSSPTESDHAPDNYSDRILDSSDSINRSEGQETLFSSLRLNSSNEGDDVIDDLIKDLVGSMGLCLSGDPTSTLMPSSGWGDDFSEPHDPTDLIESPPISPADTDAGLSQFSEGSQLQGLGPSQRSYPRDRPHQNYLSSELYQGQRHIPSA</sequence>
<name>A0ACB8AGU8_9AGAM</name>
<keyword evidence="2" id="KW-1185">Reference proteome</keyword>
<dbReference type="EMBL" id="MU267651">
    <property type="protein sequence ID" value="KAH7912460.1"/>
    <property type="molecule type" value="Genomic_DNA"/>
</dbReference>
<accession>A0ACB8AGU8</accession>
<gene>
    <name evidence="1" type="ORF">BJ138DRAFT_1112336</name>
</gene>
<reference evidence="1" key="1">
    <citation type="journal article" date="2021" name="New Phytol.">
        <title>Evolutionary innovations through gain and loss of genes in the ectomycorrhizal Boletales.</title>
        <authorList>
            <person name="Wu G."/>
            <person name="Miyauchi S."/>
            <person name="Morin E."/>
            <person name="Kuo A."/>
            <person name="Drula E."/>
            <person name="Varga T."/>
            <person name="Kohler A."/>
            <person name="Feng B."/>
            <person name="Cao Y."/>
            <person name="Lipzen A."/>
            <person name="Daum C."/>
            <person name="Hundley H."/>
            <person name="Pangilinan J."/>
            <person name="Johnson J."/>
            <person name="Barry K."/>
            <person name="LaButti K."/>
            <person name="Ng V."/>
            <person name="Ahrendt S."/>
            <person name="Min B."/>
            <person name="Choi I.G."/>
            <person name="Park H."/>
            <person name="Plett J.M."/>
            <person name="Magnuson J."/>
            <person name="Spatafora J.W."/>
            <person name="Nagy L.G."/>
            <person name="Henrissat B."/>
            <person name="Grigoriev I.V."/>
            <person name="Yang Z.L."/>
            <person name="Xu J."/>
            <person name="Martin F.M."/>
        </authorList>
    </citation>
    <scope>NUCLEOTIDE SEQUENCE</scope>
    <source>
        <strain evidence="1">ATCC 28755</strain>
    </source>
</reference>
<protein>
    <submittedName>
        <fullName evidence="1">Uncharacterized protein</fullName>
    </submittedName>
</protein>
<comment type="caution">
    <text evidence="1">The sequence shown here is derived from an EMBL/GenBank/DDBJ whole genome shotgun (WGS) entry which is preliminary data.</text>
</comment>
<evidence type="ECO:0000313" key="1">
    <source>
        <dbReference type="EMBL" id="KAH7912460.1"/>
    </source>
</evidence>
<evidence type="ECO:0000313" key="2">
    <source>
        <dbReference type="Proteomes" id="UP000790377"/>
    </source>
</evidence>
<organism evidence="1 2">
    <name type="scientific">Hygrophoropsis aurantiaca</name>
    <dbReference type="NCBI Taxonomy" id="72124"/>
    <lineage>
        <taxon>Eukaryota</taxon>
        <taxon>Fungi</taxon>
        <taxon>Dikarya</taxon>
        <taxon>Basidiomycota</taxon>
        <taxon>Agaricomycotina</taxon>
        <taxon>Agaricomycetes</taxon>
        <taxon>Agaricomycetidae</taxon>
        <taxon>Boletales</taxon>
        <taxon>Coniophorineae</taxon>
        <taxon>Hygrophoropsidaceae</taxon>
        <taxon>Hygrophoropsis</taxon>
    </lineage>
</organism>